<dbReference type="OMA" id="DIPPVHH"/>
<dbReference type="Proteomes" id="UP000014760">
    <property type="component" value="Unassembled WGS sequence"/>
</dbReference>
<protein>
    <submittedName>
        <fullName evidence="3 4">Uncharacterized protein</fullName>
    </submittedName>
</protein>
<dbReference type="EMBL" id="AMQN01011456">
    <property type="status" value="NOT_ANNOTATED_CDS"/>
    <property type="molecule type" value="Genomic_DNA"/>
</dbReference>
<keyword evidence="5" id="KW-1185">Reference proteome</keyword>
<gene>
    <name evidence="3" type="ORF">CAPTEDRAFT_185988</name>
</gene>
<reference evidence="4" key="3">
    <citation type="submission" date="2015-06" db="UniProtKB">
        <authorList>
            <consortium name="EnsemblMetazoa"/>
        </authorList>
    </citation>
    <scope>IDENTIFICATION</scope>
</reference>
<dbReference type="OrthoDB" id="9986859at2759"/>
<evidence type="ECO:0000256" key="2">
    <source>
        <dbReference type="SAM" id="MobiDB-lite"/>
    </source>
</evidence>
<dbReference type="EnsemblMetazoa" id="CapteT185988">
    <property type="protein sequence ID" value="CapteP185988"/>
    <property type="gene ID" value="CapteG185988"/>
</dbReference>
<evidence type="ECO:0000313" key="3">
    <source>
        <dbReference type="EMBL" id="ELT96192.1"/>
    </source>
</evidence>
<reference evidence="5" key="1">
    <citation type="submission" date="2012-12" db="EMBL/GenBank/DDBJ databases">
        <authorList>
            <person name="Hellsten U."/>
            <person name="Grimwood J."/>
            <person name="Chapman J.A."/>
            <person name="Shapiro H."/>
            <person name="Aerts A."/>
            <person name="Otillar R.P."/>
            <person name="Terry A.Y."/>
            <person name="Boore J.L."/>
            <person name="Simakov O."/>
            <person name="Marletaz F."/>
            <person name="Cho S.-J."/>
            <person name="Edsinger-Gonzales E."/>
            <person name="Havlak P."/>
            <person name="Kuo D.-H."/>
            <person name="Larsson T."/>
            <person name="Lv J."/>
            <person name="Arendt D."/>
            <person name="Savage R."/>
            <person name="Osoegawa K."/>
            <person name="de Jong P."/>
            <person name="Lindberg D.R."/>
            <person name="Seaver E.C."/>
            <person name="Weisblat D.A."/>
            <person name="Putnam N.H."/>
            <person name="Grigoriev I.V."/>
            <person name="Rokhsar D.S."/>
        </authorList>
    </citation>
    <scope>NUCLEOTIDE SEQUENCE</scope>
    <source>
        <strain evidence="5">I ESC-2004</strain>
    </source>
</reference>
<name>R7TRI7_CAPTE</name>
<reference evidence="3 5" key="2">
    <citation type="journal article" date="2013" name="Nature">
        <title>Insights into bilaterian evolution from three spiralian genomes.</title>
        <authorList>
            <person name="Simakov O."/>
            <person name="Marletaz F."/>
            <person name="Cho S.J."/>
            <person name="Edsinger-Gonzales E."/>
            <person name="Havlak P."/>
            <person name="Hellsten U."/>
            <person name="Kuo D.H."/>
            <person name="Larsson T."/>
            <person name="Lv J."/>
            <person name="Arendt D."/>
            <person name="Savage R."/>
            <person name="Osoegawa K."/>
            <person name="de Jong P."/>
            <person name="Grimwood J."/>
            <person name="Chapman J.A."/>
            <person name="Shapiro H."/>
            <person name="Aerts A."/>
            <person name="Otillar R.P."/>
            <person name="Terry A.Y."/>
            <person name="Boore J.L."/>
            <person name="Grigoriev I.V."/>
            <person name="Lindberg D.R."/>
            <person name="Seaver E.C."/>
            <person name="Weisblat D.A."/>
            <person name="Putnam N.H."/>
            <person name="Rokhsar D.S."/>
        </authorList>
    </citation>
    <scope>NUCLEOTIDE SEQUENCE</scope>
    <source>
        <strain evidence="3 5">I ESC-2004</strain>
    </source>
</reference>
<sequence>MEMPQVHTCAQLVFENEKLRKCLRQMKRENSTLSDKLRKLEEKQKFESLLRDYVTTRDSSAQTDPQRAPTTFSNRPTSKVINQPPKGHNNQDTDKLNKMLAMHSGLMRKYEKELKINMQQLETIAELNLKVNELEQKLTIGARESADLRSQRLKHRDCSPEFVQKLRKERDSLKRDKTRLKSELKGLDQASLVLSFRGFFEEVEDIKFALQQSTKLNEEYEKCLKKICCRFGVPCPHPERNFSEHN</sequence>
<feature type="coiled-coil region" evidence="1">
    <location>
        <begin position="16"/>
        <end position="43"/>
    </location>
</feature>
<proteinExistence type="predicted"/>
<feature type="compositionally biased region" description="Polar residues" evidence="2">
    <location>
        <begin position="56"/>
        <end position="81"/>
    </location>
</feature>
<keyword evidence="1" id="KW-0175">Coiled coil</keyword>
<accession>R7TRI7</accession>
<dbReference type="HOGENOM" id="CLU_1157550_0_0_1"/>
<feature type="region of interest" description="Disordered" evidence="2">
    <location>
        <begin position="55"/>
        <end position="93"/>
    </location>
</feature>
<evidence type="ECO:0000256" key="1">
    <source>
        <dbReference type="SAM" id="Coils"/>
    </source>
</evidence>
<evidence type="ECO:0000313" key="5">
    <source>
        <dbReference type="Proteomes" id="UP000014760"/>
    </source>
</evidence>
<dbReference type="AlphaFoldDB" id="R7TRI7"/>
<feature type="coiled-coil region" evidence="1">
    <location>
        <begin position="117"/>
        <end position="190"/>
    </location>
</feature>
<organism evidence="3">
    <name type="scientific">Capitella teleta</name>
    <name type="common">Polychaete worm</name>
    <dbReference type="NCBI Taxonomy" id="283909"/>
    <lineage>
        <taxon>Eukaryota</taxon>
        <taxon>Metazoa</taxon>
        <taxon>Spiralia</taxon>
        <taxon>Lophotrochozoa</taxon>
        <taxon>Annelida</taxon>
        <taxon>Polychaeta</taxon>
        <taxon>Sedentaria</taxon>
        <taxon>Scolecida</taxon>
        <taxon>Capitellidae</taxon>
        <taxon>Capitella</taxon>
    </lineage>
</organism>
<evidence type="ECO:0000313" key="4">
    <source>
        <dbReference type="EnsemblMetazoa" id="CapteP185988"/>
    </source>
</evidence>
<dbReference type="EMBL" id="KB308886">
    <property type="protein sequence ID" value="ELT96192.1"/>
    <property type="molecule type" value="Genomic_DNA"/>
</dbReference>